<reference evidence="2 3" key="1">
    <citation type="submission" date="2022-05" db="EMBL/GenBank/DDBJ databases">
        <authorList>
            <consortium name="Genoscope - CEA"/>
            <person name="William W."/>
        </authorList>
    </citation>
    <scope>NUCLEOTIDE SEQUENCE [LARGE SCALE GENOMIC DNA]</scope>
</reference>
<proteinExistence type="predicted"/>
<keyword evidence="1" id="KW-1133">Transmembrane helix</keyword>
<dbReference type="EMBL" id="CALNXJ010000036">
    <property type="protein sequence ID" value="CAH3142445.1"/>
    <property type="molecule type" value="Genomic_DNA"/>
</dbReference>
<organism evidence="2 3">
    <name type="scientific">Pocillopora meandrina</name>
    <dbReference type="NCBI Taxonomy" id="46732"/>
    <lineage>
        <taxon>Eukaryota</taxon>
        <taxon>Metazoa</taxon>
        <taxon>Cnidaria</taxon>
        <taxon>Anthozoa</taxon>
        <taxon>Hexacorallia</taxon>
        <taxon>Scleractinia</taxon>
        <taxon>Astrocoeniina</taxon>
        <taxon>Pocilloporidae</taxon>
        <taxon>Pocillopora</taxon>
    </lineage>
</organism>
<feature type="transmembrane region" description="Helical" evidence="1">
    <location>
        <begin position="6"/>
        <end position="24"/>
    </location>
</feature>
<dbReference type="AlphaFoldDB" id="A0AAU9XAR5"/>
<keyword evidence="1" id="KW-0472">Membrane</keyword>
<gene>
    <name evidence="2" type="ORF">PMEA_00019849</name>
</gene>
<sequence>MAAERVLGSSLKLLAFLFTVVFIIQDNVITFKKQDPGVPQTVSTSLEVLGLASYSTLRPNGRFKSRARRFLALRVQYTVKARNSFNLQRNLIVYGDILSYPGPKRTKISPKYQCGESQKAVSHSKCLQMSRPIFQYYHDRPDIEWTCPTCVLPPLSDSFFAGFSEGELAEINVLESDREKVTQEDDAERSFGEEDEDIIYDNVQLELLTKHHSKDLLLAHLNINSVQNKFEELSAIIKTLRAHI</sequence>
<keyword evidence="1" id="KW-0812">Transmembrane</keyword>
<evidence type="ECO:0000256" key="1">
    <source>
        <dbReference type="SAM" id="Phobius"/>
    </source>
</evidence>
<dbReference type="Proteomes" id="UP001159428">
    <property type="component" value="Unassembled WGS sequence"/>
</dbReference>
<evidence type="ECO:0000313" key="3">
    <source>
        <dbReference type="Proteomes" id="UP001159428"/>
    </source>
</evidence>
<evidence type="ECO:0000313" key="2">
    <source>
        <dbReference type="EMBL" id="CAH3142445.1"/>
    </source>
</evidence>
<keyword evidence="3" id="KW-1185">Reference proteome</keyword>
<accession>A0AAU9XAR5</accession>
<comment type="caution">
    <text evidence="2">The sequence shown here is derived from an EMBL/GenBank/DDBJ whole genome shotgun (WGS) entry which is preliminary data.</text>
</comment>
<protein>
    <submittedName>
        <fullName evidence="2">Uncharacterized protein</fullName>
    </submittedName>
</protein>
<name>A0AAU9XAR5_9CNID</name>